<evidence type="ECO:0000313" key="2">
    <source>
        <dbReference type="EMBL" id="KAJ3607833.1"/>
    </source>
</evidence>
<dbReference type="EMBL" id="JANIIK010000040">
    <property type="protein sequence ID" value="KAJ3607833.1"/>
    <property type="molecule type" value="Genomic_DNA"/>
</dbReference>
<dbReference type="Proteomes" id="UP001148018">
    <property type="component" value="Unassembled WGS sequence"/>
</dbReference>
<name>A0A9Q0ELU0_9TELE</name>
<sequence length="127" mass="14611">MPKKSGPWRRLFSSKTLHKECKAYRYLLINHHYGKIPKKGVGLYGPDRDPQAQTQSHRDHPVVGAYRVERTVRLCIKDRRSPFPPYQYVVQLTQHTRSSVLEHPSLAHPLTEQGVGGQELVFRKQGG</sequence>
<protein>
    <submittedName>
        <fullName evidence="2">Uncharacterized protein</fullName>
    </submittedName>
</protein>
<evidence type="ECO:0000313" key="3">
    <source>
        <dbReference type="Proteomes" id="UP001148018"/>
    </source>
</evidence>
<gene>
    <name evidence="2" type="ORF">NHX12_024884</name>
</gene>
<accession>A0A9Q0ELU0</accession>
<keyword evidence="3" id="KW-1185">Reference proteome</keyword>
<organism evidence="2 3">
    <name type="scientific">Muraenolepis orangiensis</name>
    <name type="common">Patagonian moray cod</name>
    <dbReference type="NCBI Taxonomy" id="630683"/>
    <lineage>
        <taxon>Eukaryota</taxon>
        <taxon>Metazoa</taxon>
        <taxon>Chordata</taxon>
        <taxon>Craniata</taxon>
        <taxon>Vertebrata</taxon>
        <taxon>Euteleostomi</taxon>
        <taxon>Actinopterygii</taxon>
        <taxon>Neopterygii</taxon>
        <taxon>Teleostei</taxon>
        <taxon>Neoteleostei</taxon>
        <taxon>Acanthomorphata</taxon>
        <taxon>Zeiogadaria</taxon>
        <taxon>Gadariae</taxon>
        <taxon>Gadiformes</taxon>
        <taxon>Muraenolepidoidei</taxon>
        <taxon>Muraenolepididae</taxon>
        <taxon>Muraenolepis</taxon>
    </lineage>
</organism>
<reference evidence="2" key="1">
    <citation type="submission" date="2022-07" db="EMBL/GenBank/DDBJ databases">
        <title>Chromosome-level genome of Muraenolepis orangiensis.</title>
        <authorList>
            <person name="Kim J."/>
        </authorList>
    </citation>
    <scope>NUCLEOTIDE SEQUENCE</scope>
    <source>
        <strain evidence="2">KU_S4_2022</strain>
        <tissue evidence="2">Muscle</tissue>
    </source>
</reference>
<comment type="caution">
    <text evidence="2">The sequence shown here is derived from an EMBL/GenBank/DDBJ whole genome shotgun (WGS) entry which is preliminary data.</text>
</comment>
<feature type="region of interest" description="Disordered" evidence="1">
    <location>
        <begin position="41"/>
        <end position="63"/>
    </location>
</feature>
<feature type="compositionally biased region" description="Basic and acidic residues" evidence="1">
    <location>
        <begin position="46"/>
        <end position="63"/>
    </location>
</feature>
<proteinExistence type="predicted"/>
<evidence type="ECO:0000256" key="1">
    <source>
        <dbReference type="SAM" id="MobiDB-lite"/>
    </source>
</evidence>
<dbReference type="AlphaFoldDB" id="A0A9Q0ELU0"/>